<name>A0A1J4MV27_9CRYT</name>
<dbReference type="EMBL" id="LRBS01000048">
    <property type="protein sequence ID" value="OII76908.1"/>
    <property type="molecule type" value="Genomic_DNA"/>
</dbReference>
<dbReference type="PROSITE" id="PS51257">
    <property type="entry name" value="PROKAR_LIPOPROTEIN"/>
    <property type="match status" value="1"/>
</dbReference>
<accession>A0A1J4MV27</accession>
<feature type="signal peptide" evidence="1">
    <location>
        <begin position="1"/>
        <end position="22"/>
    </location>
</feature>
<protein>
    <submittedName>
        <fullName evidence="2">Uncharacterized protein</fullName>
    </submittedName>
</protein>
<gene>
    <name evidence="2" type="ORF">cand_022510</name>
</gene>
<reference evidence="2 3" key="1">
    <citation type="submission" date="2016-10" db="EMBL/GenBank/DDBJ databases">
        <title>Reductive evolution of mitochondrial metabolism and differential evolution of invasion-related proteins in Cryptosporidium.</title>
        <authorList>
            <person name="Liu S."/>
            <person name="Roellig D.M."/>
            <person name="Guo Y."/>
            <person name="Li N."/>
            <person name="Frace M.A."/>
            <person name="Tang K."/>
            <person name="Zhang L."/>
            <person name="Feng Y."/>
            <person name="Xiao L."/>
        </authorList>
    </citation>
    <scope>NUCLEOTIDE SEQUENCE [LARGE SCALE GENOMIC DNA]</scope>
    <source>
        <strain evidence="2">30847</strain>
    </source>
</reference>
<dbReference type="OrthoDB" id="339031at2759"/>
<dbReference type="AlphaFoldDB" id="A0A1J4MV27"/>
<proteinExistence type="predicted"/>
<dbReference type="RefSeq" id="XP_067068754.1">
    <property type="nucleotide sequence ID" value="XM_067212481.1"/>
</dbReference>
<feature type="chain" id="PRO_5012159024" evidence="1">
    <location>
        <begin position="23"/>
        <end position="388"/>
    </location>
</feature>
<organism evidence="2 3">
    <name type="scientific">Cryptosporidium andersoni</name>
    <dbReference type="NCBI Taxonomy" id="117008"/>
    <lineage>
        <taxon>Eukaryota</taxon>
        <taxon>Sar</taxon>
        <taxon>Alveolata</taxon>
        <taxon>Apicomplexa</taxon>
        <taxon>Conoidasida</taxon>
        <taxon>Coccidia</taxon>
        <taxon>Eucoccidiorida</taxon>
        <taxon>Eimeriorina</taxon>
        <taxon>Cryptosporidiidae</taxon>
        <taxon>Cryptosporidium</taxon>
    </lineage>
</organism>
<comment type="caution">
    <text evidence="2">The sequence shown here is derived from an EMBL/GenBank/DDBJ whole genome shotgun (WGS) entry which is preliminary data.</text>
</comment>
<keyword evidence="1" id="KW-0732">Signal</keyword>
<dbReference type="GeneID" id="92366435"/>
<sequence length="388" mass="43103">MRILPYLHFVIILITLVASCLCSNRRAEVKIREVLDVYVPHWLFATNVLNLMLFQPGRGMGFPWPQTPPYEFRRLFKSKPEDFCGNCRVLLRNWLSSEPPMLLYRAPPYVSKIPSIISVVCGAIEIKYYGYGESLCNSVSMKFNLYNYYSGLSLAPTRKRRAAFPASHTEYNSINKHHFVPTDKKVKLSLRAAYPATHTNYPADGKHGYQPVVNRTDPEDRAAFPATHTNYPADDKHGYQPVVNRTDPEDRAAFPASHTNYPAPGPGSGDIPFTVVIPVIKAAYPASHTQAPVDPNHGYTPEVIVQELVDRAAFPATHTNYPAPGPGQPLNIPWEHLSEVLVKDDKGIPYVMTAAGPVYGDGSIDELIQAADMAAISEEGKLNVTLAN</sequence>
<dbReference type="VEuPathDB" id="CryptoDB:cand_022510"/>
<dbReference type="Proteomes" id="UP000186804">
    <property type="component" value="Unassembled WGS sequence"/>
</dbReference>
<evidence type="ECO:0000313" key="2">
    <source>
        <dbReference type="EMBL" id="OII76908.1"/>
    </source>
</evidence>
<evidence type="ECO:0000313" key="3">
    <source>
        <dbReference type="Proteomes" id="UP000186804"/>
    </source>
</evidence>
<keyword evidence="3" id="KW-1185">Reference proteome</keyword>
<evidence type="ECO:0000256" key="1">
    <source>
        <dbReference type="SAM" id="SignalP"/>
    </source>
</evidence>